<name>A0A6S6SVX1_9BACT</name>
<gene>
    <name evidence="1" type="ORF">HELGO_WM3219</name>
</gene>
<reference evidence="1" key="1">
    <citation type="submission" date="2020-01" db="EMBL/GenBank/DDBJ databases">
        <authorList>
            <person name="Meier V. D."/>
            <person name="Meier V D."/>
        </authorList>
    </citation>
    <scope>NUCLEOTIDE SEQUENCE</scope>
    <source>
        <strain evidence="1">HLG_WM_MAG_01</strain>
    </source>
</reference>
<evidence type="ECO:0000313" key="1">
    <source>
        <dbReference type="EMBL" id="CAA6806721.1"/>
    </source>
</evidence>
<dbReference type="AlphaFoldDB" id="A0A6S6SVX1"/>
<accession>A0A6S6SVX1</accession>
<protein>
    <submittedName>
        <fullName evidence="1">Uncharacterized protein</fullName>
    </submittedName>
</protein>
<proteinExistence type="predicted"/>
<dbReference type="EMBL" id="CACVAS010000047">
    <property type="protein sequence ID" value="CAA6806721.1"/>
    <property type="molecule type" value="Genomic_DNA"/>
</dbReference>
<sequence>MSLFVSESYIGTHRPSCVALELKLVAFTFIPTFFKLDKEVRCLEDIMIPSAKRANLFIDGMDKEAIAHYKNENSNDFIDILCSLHKKEGGNIYLGQDNDVAGNVMASLLYHHLIKRGIPKESILRIPLLEVGYDWGTFVGGSFYPIEQLIKIMEKRRKERYMMNVSPRTQFGYRVLYALHLAAYINKNIEGYRVPRKNSYTSTITYIVKFLLGEKN</sequence>
<organism evidence="1">
    <name type="scientific">uncultured Sulfurovum sp</name>
    <dbReference type="NCBI Taxonomy" id="269237"/>
    <lineage>
        <taxon>Bacteria</taxon>
        <taxon>Pseudomonadati</taxon>
        <taxon>Campylobacterota</taxon>
        <taxon>Epsilonproteobacteria</taxon>
        <taxon>Campylobacterales</taxon>
        <taxon>Sulfurovaceae</taxon>
        <taxon>Sulfurovum</taxon>
        <taxon>environmental samples</taxon>
    </lineage>
</organism>